<evidence type="ECO:0000313" key="7">
    <source>
        <dbReference type="Proteomes" id="UP000298468"/>
    </source>
</evidence>
<dbReference type="InterPro" id="IPR028978">
    <property type="entry name" value="Chorismate_lyase_/UTRA_dom_sf"/>
</dbReference>
<evidence type="ECO:0000256" key="1">
    <source>
        <dbReference type="ARBA" id="ARBA00023015"/>
    </source>
</evidence>
<dbReference type="PRINTS" id="PR00035">
    <property type="entry name" value="HTHGNTR"/>
</dbReference>
<dbReference type="Gene3D" id="3.40.1410.10">
    <property type="entry name" value="Chorismate lyase-like"/>
    <property type="match status" value="1"/>
</dbReference>
<dbReference type="AlphaFoldDB" id="A0A4R9BYP6"/>
<organism evidence="6 7">
    <name type="scientific">Cryobacterium lactosi</name>
    <dbReference type="NCBI Taxonomy" id="1259202"/>
    <lineage>
        <taxon>Bacteria</taxon>
        <taxon>Bacillati</taxon>
        <taxon>Actinomycetota</taxon>
        <taxon>Actinomycetes</taxon>
        <taxon>Micrococcales</taxon>
        <taxon>Microbacteriaceae</taxon>
        <taxon>Cryobacterium</taxon>
    </lineage>
</organism>
<dbReference type="Pfam" id="PF00392">
    <property type="entry name" value="GntR"/>
    <property type="match status" value="1"/>
</dbReference>
<dbReference type="Proteomes" id="UP000298468">
    <property type="component" value="Unassembled WGS sequence"/>
</dbReference>
<evidence type="ECO:0000313" key="6">
    <source>
        <dbReference type="EMBL" id="TFD94808.1"/>
    </source>
</evidence>
<dbReference type="InterPro" id="IPR000524">
    <property type="entry name" value="Tscrpt_reg_HTH_GntR"/>
</dbReference>
<dbReference type="PROSITE" id="PS50949">
    <property type="entry name" value="HTH_GNTR"/>
    <property type="match status" value="1"/>
</dbReference>
<feature type="region of interest" description="Disordered" evidence="4">
    <location>
        <begin position="30"/>
        <end position="56"/>
    </location>
</feature>
<dbReference type="InterPro" id="IPR036388">
    <property type="entry name" value="WH-like_DNA-bd_sf"/>
</dbReference>
<evidence type="ECO:0000256" key="4">
    <source>
        <dbReference type="SAM" id="MobiDB-lite"/>
    </source>
</evidence>
<keyword evidence="3" id="KW-0804">Transcription</keyword>
<accession>A0A4R9BYP6</accession>
<dbReference type="PANTHER" id="PTHR44846">
    <property type="entry name" value="MANNOSYL-D-GLYCERATE TRANSPORT/METABOLISM SYSTEM REPRESSOR MNGR-RELATED"/>
    <property type="match status" value="1"/>
</dbReference>
<protein>
    <submittedName>
        <fullName evidence="6">GntR family transcriptional regulator</fullName>
    </submittedName>
</protein>
<reference evidence="6 7" key="1">
    <citation type="submission" date="2019-03" db="EMBL/GenBank/DDBJ databases">
        <title>Genomics of glacier-inhabiting Cryobacterium strains.</title>
        <authorList>
            <person name="Liu Q."/>
            <person name="Xin Y.-H."/>
        </authorList>
    </citation>
    <scope>NUCLEOTIDE SEQUENCE [LARGE SCALE GENOMIC DNA]</scope>
    <source>
        <strain evidence="6 7">Sr59</strain>
    </source>
</reference>
<comment type="caution">
    <text evidence="6">The sequence shown here is derived from an EMBL/GenBank/DDBJ whole genome shotgun (WGS) entry which is preliminary data.</text>
</comment>
<dbReference type="EMBL" id="SOHM01000003">
    <property type="protein sequence ID" value="TFD94808.1"/>
    <property type="molecule type" value="Genomic_DNA"/>
</dbReference>
<feature type="domain" description="HTH gntR-type" evidence="5">
    <location>
        <begin position="113"/>
        <end position="180"/>
    </location>
</feature>
<name>A0A4R9BYP6_9MICO</name>
<dbReference type="Pfam" id="PF07702">
    <property type="entry name" value="UTRA"/>
    <property type="match status" value="1"/>
</dbReference>
<keyword evidence="7" id="KW-1185">Reference proteome</keyword>
<dbReference type="CDD" id="cd07377">
    <property type="entry name" value="WHTH_GntR"/>
    <property type="match status" value="1"/>
</dbReference>
<dbReference type="SUPFAM" id="SSF64288">
    <property type="entry name" value="Chorismate lyase-like"/>
    <property type="match status" value="1"/>
</dbReference>
<dbReference type="InterPro" id="IPR050679">
    <property type="entry name" value="Bact_HTH_transcr_reg"/>
</dbReference>
<keyword evidence="1" id="KW-0805">Transcription regulation</keyword>
<dbReference type="GO" id="GO:0003700">
    <property type="term" value="F:DNA-binding transcription factor activity"/>
    <property type="evidence" value="ECO:0007669"/>
    <property type="project" value="InterPro"/>
</dbReference>
<proteinExistence type="predicted"/>
<dbReference type="InterPro" id="IPR036390">
    <property type="entry name" value="WH_DNA-bd_sf"/>
</dbReference>
<dbReference type="GO" id="GO:0003677">
    <property type="term" value="F:DNA binding"/>
    <property type="evidence" value="ECO:0007669"/>
    <property type="project" value="UniProtKB-KW"/>
</dbReference>
<evidence type="ECO:0000259" key="5">
    <source>
        <dbReference type="PROSITE" id="PS50949"/>
    </source>
</evidence>
<evidence type="ECO:0000256" key="2">
    <source>
        <dbReference type="ARBA" id="ARBA00023125"/>
    </source>
</evidence>
<feature type="compositionally biased region" description="Basic and acidic residues" evidence="4">
    <location>
        <begin position="30"/>
        <end position="42"/>
    </location>
</feature>
<dbReference type="InterPro" id="IPR011663">
    <property type="entry name" value="UTRA"/>
</dbReference>
<sequence length="346" mass="37759">MSTTLPAPPRPARICSALLLISYSSEVGRDQCGETVEGDPRRRGPCAGQPLTNRPPHLHYRVIGPYQYGPQSGSGPNCCQLDHRKPGFRKPIPRKGSAVVTQLDSPVLANGAVPKHVQLRSILLERVETTLAPHAAIPPERKLMTKYGVSRSTVREAIRQLVDEGVLYRIQGKGTFVAGERVQSDLHLASFTEDMRRRGLVPATVVMASTLIEAPLDVRAALGLKAGAQVQRVDRLRLAGGIPMAFERGYYPAGLLPDLGSQDLTRSLYATFATEYGLRIDRAEQTAWAETADADLAETLGITPGGPLLVFLRTSSAGSTPVEHVTSWYRGDRYQIHMTLDLNHDL</sequence>
<dbReference type="SMART" id="SM00866">
    <property type="entry name" value="UTRA"/>
    <property type="match status" value="1"/>
</dbReference>
<dbReference type="SUPFAM" id="SSF46785">
    <property type="entry name" value="Winged helix' DNA-binding domain"/>
    <property type="match status" value="1"/>
</dbReference>
<keyword evidence="2" id="KW-0238">DNA-binding</keyword>
<dbReference type="GO" id="GO:0045892">
    <property type="term" value="P:negative regulation of DNA-templated transcription"/>
    <property type="evidence" value="ECO:0007669"/>
    <property type="project" value="TreeGrafter"/>
</dbReference>
<evidence type="ECO:0000256" key="3">
    <source>
        <dbReference type="ARBA" id="ARBA00023163"/>
    </source>
</evidence>
<dbReference type="OrthoDB" id="7363114at2"/>
<dbReference type="PANTHER" id="PTHR44846:SF1">
    <property type="entry name" value="MANNOSYL-D-GLYCERATE TRANSPORT_METABOLISM SYSTEM REPRESSOR MNGR-RELATED"/>
    <property type="match status" value="1"/>
</dbReference>
<dbReference type="Gene3D" id="1.10.10.10">
    <property type="entry name" value="Winged helix-like DNA-binding domain superfamily/Winged helix DNA-binding domain"/>
    <property type="match status" value="1"/>
</dbReference>
<dbReference type="SMART" id="SM00345">
    <property type="entry name" value="HTH_GNTR"/>
    <property type="match status" value="1"/>
</dbReference>
<gene>
    <name evidence="6" type="ORF">E3T61_01335</name>
</gene>